<dbReference type="STRING" id="154981.AKJ29_09480"/>
<dbReference type="EMBL" id="LKBA01000019">
    <property type="protein sequence ID" value="KPN62444.1"/>
    <property type="molecule type" value="Genomic_DNA"/>
</dbReference>
<keyword evidence="3" id="KW-1185">Reference proteome</keyword>
<dbReference type="PROSITE" id="PS51725">
    <property type="entry name" value="ABM"/>
    <property type="match status" value="1"/>
</dbReference>
<dbReference type="SUPFAM" id="SSF54909">
    <property type="entry name" value="Dimeric alpha+beta barrel"/>
    <property type="match status" value="1"/>
</dbReference>
<dbReference type="OrthoDB" id="9797178at2"/>
<sequence length="97" mass="10753">MTKQIQISLTGYIDVPEDRLAAVAAALPAHIALTRAELGCVAFDVTMDEDIPGRFNVTERFASRVDFEAHQQRMRASPWAEITAGIPRHYQITETPG</sequence>
<dbReference type="Pfam" id="PF03992">
    <property type="entry name" value="ABM"/>
    <property type="match status" value="1"/>
</dbReference>
<evidence type="ECO:0000313" key="2">
    <source>
        <dbReference type="EMBL" id="KPN62444.1"/>
    </source>
</evidence>
<evidence type="ECO:0000313" key="3">
    <source>
        <dbReference type="Proteomes" id="UP000050471"/>
    </source>
</evidence>
<dbReference type="Gene3D" id="3.30.70.100">
    <property type="match status" value="1"/>
</dbReference>
<proteinExistence type="predicted"/>
<dbReference type="AlphaFoldDB" id="A0A0P7I0T1"/>
<reference evidence="2 3" key="1">
    <citation type="submission" date="2015-09" db="EMBL/GenBank/DDBJ databases">
        <title>Draft genome sequence of Aliiroseovarius crassostreae CV919-312TSm, the causative agent of Roseovarius Oyster Disease (formerly Juvenile Oyster Disease).</title>
        <authorList>
            <person name="Kessner L."/>
            <person name="Spinard E."/>
            <person name="Nelson D."/>
        </authorList>
    </citation>
    <scope>NUCLEOTIDE SEQUENCE [LARGE SCALE GENOMIC DNA]</scope>
    <source>
        <strain evidence="2 3">CV919-312</strain>
    </source>
</reference>
<protein>
    <submittedName>
        <fullName evidence="2">Antibiotic biosynthesis monooxygenase</fullName>
    </submittedName>
</protein>
<organism evidence="2 3">
    <name type="scientific">Aliiroseovarius crassostreae</name>
    <dbReference type="NCBI Taxonomy" id="154981"/>
    <lineage>
        <taxon>Bacteria</taxon>
        <taxon>Pseudomonadati</taxon>
        <taxon>Pseudomonadota</taxon>
        <taxon>Alphaproteobacteria</taxon>
        <taxon>Rhodobacterales</taxon>
        <taxon>Paracoccaceae</taxon>
        <taxon>Aliiroseovarius</taxon>
    </lineage>
</organism>
<gene>
    <name evidence="2" type="ORF">AKJ29_09480</name>
</gene>
<evidence type="ECO:0000259" key="1">
    <source>
        <dbReference type="PROSITE" id="PS51725"/>
    </source>
</evidence>
<dbReference type="InterPro" id="IPR007138">
    <property type="entry name" value="ABM_dom"/>
</dbReference>
<accession>A0A0P7I0T1</accession>
<keyword evidence="2" id="KW-0560">Oxidoreductase</keyword>
<dbReference type="GO" id="GO:0004497">
    <property type="term" value="F:monooxygenase activity"/>
    <property type="evidence" value="ECO:0007669"/>
    <property type="project" value="UniProtKB-KW"/>
</dbReference>
<dbReference type="InterPro" id="IPR011008">
    <property type="entry name" value="Dimeric_a/b-barrel"/>
</dbReference>
<name>A0A0P7I0T1_9RHOB</name>
<dbReference type="RefSeq" id="WP_055192153.1">
    <property type="nucleotide sequence ID" value="NZ_FPBS01000023.1"/>
</dbReference>
<feature type="domain" description="ABM" evidence="1">
    <location>
        <begin position="7"/>
        <end position="97"/>
    </location>
</feature>
<keyword evidence="2" id="KW-0503">Monooxygenase</keyword>
<dbReference type="Proteomes" id="UP000050471">
    <property type="component" value="Unassembled WGS sequence"/>
</dbReference>
<comment type="caution">
    <text evidence="2">The sequence shown here is derived from an EMBL/GenBank/DDBJ whole genome shotgun (WGS) entry which is preliminary data.</text>
</comment>